<keyword evidence="2" id="KW-0964">Secreted</keyword>
<feature type="domain" description="DUF1565" evidence="4">
    <location>
        <begin position="166"/>
        <end position="203"/>
    </location>
</feature>
<evidence type="ECO:0000313" key="5">
    <source>
        <dbReference type="EMBL" id="NHZ82854.1"/>
    </source>
</evidence>
<organism evidence="5 6">
    <name type="scientific">Massilia frigida</name>
    <dbReference type="NCBI Taxonomy" id="2609281"/>
    <lineage>
        <taxon>Bacteria</taxon>
        <taxon>Pseudomonadati</taxon>
        <taxon>Pseudomonadota</taxon>
        <taxon>Betaproteobacteria</taxon>
        <taxon>Burkholderiales</taxon>
        <taxon>Oxalobacteraceae</taxon>
        <taxon>Telluria group</taxon>
        <taxon>Massilia</taxon>
    </lineage>
</organism>
<protein>
    <submittedName>
        <fullName evidence="5">DUF1565 domain-containing protein</fullName>
    </submittedName>
</protein>
<name>A0ABX0NCJ2_9BURK</name>
<dbReference type="InterPro" id="IPR052052">
    <property type="entry name" value="Polysaccharide_Lyase_9"/>
</dbReference>
<dbReference type="SUPFAM" id="SSF51126">
    <property type="entry name" value="Pectin lyase-like"/>
    <property type="match status" value="1"/>
</dbReference>
<accession>A0ABX0NCJ2</accession>
<dbReference type="InterPro" id="IPR011050">
    <property type="entry name" value="Pectin_lyase_fold/virulence"/>
</dbReference>
<keyword evidence="6" id="KW-1185">Reference proteome</keyword>
<gene>
    <name evidence="5" type="ORF">F2P44_26795</name>
</gene>
<evidence type="ECO:0000256" key="2">
    <source>
        <dbReference type="ARBA" id="ARBA00022525"/>
    </source>
</evidence>
<dbReference type="InterPro" id="IPR059226">
    <property type="entry name" value="Choice_anch_Q_dom"/>
</dbReference>
<dbReference type="Pfam" id="PF07602">
    <property type="entry name" value="DUF1565"/>
    <property type="match status" value="1"/>
</dbReference>
<sequence length="498" mass="51314">MNKFVTFASDIRVGTLLCSSMTVLLTACGGGADEQGLSQAKQQTQTAGYIVSTETTAAATAPVDALMATRAAGDQAEPAAVAPQDTGADTASSSATIYTEKDFALTGYGAGDAMPARTGAMAYGASDAAALAAATATTATAAGAQGAAQAAPVIPSTTYTLYVAPNGNDRNAGSASAPFKTLARAAKAAKASTTVFVAPGTYPGGIKTNVSGSANGRIYFVSTTKWGAKIVAAGSSGKTGWDNRGSYVDIVGFHVDGSGGKWTGGIYNGGSYDMIRANYVHHIAKGVSCTSAGGSAIGVDSYYKGVKSDVIGNLVHDIGPAGCRFVQGIYVSTSGSVKNNVVYRVAEGAIHLWHDANHVIITNNTVTTSNTGIIVGGGDFYHTRGPNDFTAVYSNIVYDNKMGVSEQGKTGKNNTYRNNLVFQNSTYNWKLNNGLKHTETVTSDPLFVAYARTGTPDLRLSSSSPAIGRGTPTEALDYDFLENPRNATTGFDIGAYQH</sequence>
<comment type="subcellular location">
    <subcellularLocation>
        <location evidence="1">Secreted</location>
    </subcellularLocation>
</comment>
<evidence type="ECO:0000313" key="6">
    <source>
        <dbReference type="Proteomes" id="UP000621455"/>
    </source>
</evidence>
<evidence type="ECO:0000256" key="3">
    <source>
        <dbReference type="ARBA" id="ARBA00022729"/>
    </source>
</evidence>
<dbReference type="Gene3D" id="2.160.20.10">
    <property type="entry name" value="Single-stranded right-handed beta-helix, Pectin lyase-like"/>
    <property type="match status" value="1"/>
</dbReference>
<dbReference type="Proteomes" id="UP000621455">
    <property type="component" value="Unassembled WGS sequence"/>
</dbReference>
<dbReference type="PANTHER" id="PTHR40088">
    <property type="entry name" value="PECTATE LYASE (EUROFUNG)"/>
    <property type="match status" value="1"/>
</dbReference>
<evidence type="ECO:0000259" key="4">
    <source>
        <dbReference type="Pfam" id="PF07602"/>
    </source>
</evidence>
<comment type="caution">
    <text evidence="5">The sequence shown here is derived from an EMBL/GenBank/DDBJ whole genome shotgun (WGS) entry which is preliminary data.</text>
</comment>
<dbReference type="EMBL" id="WHJG01000039">
    <property type="protein sequence ID" value="NHZ82854.1"/>
    <property type="molecule type" value="Genomic_DNA"/>
</dbReference>
<proteinExistence type="predicted"/>
<dbReference type="InterPro" id="IPR011459">
    <property type="entry name" value="DUF1565"/>
</dbReference>
<keyword evidence="3" id="KW-0732">Signal</keyword>
<reference evidence="5 6" key="1">
    <citation type="submission" date="2019-10" db="EMBL/GenBank/DDBJ databases">
        <title>Taxonomy of Antarctic Massilia spp.: description of Massilia rubra sp. nov., Massilia aquatica sp. nov., Massilia mucilaginosa sp. nov., Massilia frigida sp. nov. isolated from streams, lakes and regoliths.</title>
        <authorList>
            <person name="Holochova P."/>
            <person name="Sedlacek I."/>
            <person name="Kralova S."/>
            <person name="Maslanova I."/>
            <person name="Busse H.-J."/>
            <person name="Stankova E."/>
            <person name="Vrbovska V."/>
            <person name="Kovarovic V."/>
            <person name="Bartak M."/>
            <person name="Svec P."/>
            <person name="Pantucek R."/>
        </authorList>
    </citation>
    <scope>NUCLEOTIDE SEQUENCE [LARGE SCALE GENOMIC DNA]</scope>
    <source>
        <strain evidence="5 6">CCM 8695</strain>
    </source>
</reference>
<dbReference type="InterPro" id="IPR012334">
    <property type="entry name" value="Pectin_lyas_fold"/>
</dbReference>
<dbReference type="PROSITE" id="PS51257">
    <property type="entry name" value="PROKAR_LIPOPROTEIN"/>
    <property type="match status" value="1"/>
</dbReference>
<evidence type="ECO:0000256" key="1">
    <source>
        <dbReference type="ARBA" id="ARBA00004613"/>
    </source>
</evidence>
<dbReference type="NCBIfam" id="NF041518">
    <property type="entry name" value="choice_anch_Q"/>
    <property type="match status" value="1"/>
</dbReference>
<dbReference type="PANTHER" id="PTHR40088:SF2">
    <property type="entry name" value="SECRETED SUGAR HYDROLASE"/>
    <property type="match status" value="1"/>
</dbReference>
<dbReference type="RefSeq" id="WP_167091550.1">
    <property type="nucleotide sequence ID" value="NZ_WHJG01000039.1"/>
</dbReference>